<keyword evidence="3" id="KW-1003">Cell membrane</keyword>
<keyword evidence="4" id="KW-0433">Leucine-rich repeat</keyword>
<evidence type="ECO:0000256" key="4">
    <source>
        <dbReference type="ARBA" id="ARBA00022614"/>
    </source>
</evidence>
<dbReference type="FunFam" id="3.80.10.10:FF:000111">
    <property type="entry name" value="LRR receptor-like serine/threonine-protein kinase ERECTA"/>
    <property type="match status" value="1"/>
</dbReference>
<dbReference type="EMBL" id="JBGMDY010000005">
    <property type="protein sequence ID" value="KAL2334726.1"/>
    <property type="molecule type" value="Genomic_DNA"/>
</dbReference>
<organism evidence="16 17">
    <name type="scientific">Flemingia macrophylla</name>
    <dbReference type="NCBI Taxonomy" id="520843"/>
    <lineage>
        <taxon>Eukaryota</taxon>
        <taxon>Viridiplantae</taxon>
        <taxon>Streptophyta</taxon>
        <taxon>Embryophyta</taxon>
        <taxon>Tracheophyta</taxon>
        <taxon>Spermatophyta</taxon>
        <taxon>Magnoliopsida</taxon>
        <taxon>eudicotyledons</taxon>
        <taxon>Gunneridae</taxon>
        <taxon>Pentapetalae</taxon>
        <taxon>rosids</taxon>
        <taxon>fabids</taxon>
        <taxon>Fabales</taxon>
        <taxon>Fabaceae</taxon>
        <taxon>Papilionoideae</taxon>
        <taxon>50 kb inversion clade</taxon>
        <taxon>NPAAA clade</taxon>
        <taxon>indigoferoid/millettioid clade</taxon>
        <taxon>Phaseoleae</taxon>
        <taxon>Flemingia</taxon>
    </lineage>
</organism>
<evidence type="ECO:0000256" key="13">
    <source>
        <dbReference type="SAM" id="Phobius"/>
    </source>
</evidence>
<comment type="caution">
    <text evidence="16">The sequence shown here is derived from an EMBL/GenBank/DDBJ whole genome shotgun (WGS) entry which is preliminary data.</text>
</comment>
<dbReference type="PRINTS" id="PR00019">
    <property type="entry name" value="LEURICHRPT"/>
</dbReference>
<dbReference type="PANTHER" id="PTHR48063">
    <property type="entry name" value="LRR RECEPTOR-LIKE KINASE"/>
    <property type="match status" value="1"/>
</dbReference>
<dbReference type="GO" id="GO:0005886">
    <property type="term" value="C:plasma membrane"/>
    <property type="evidence" value="ECO:0007669"/>
    <property type="project" value="UniProtKB-SubCell"/>
</dbReference>
<dbReference type="InterPro" id="IPR055414">
    <property type="entry name" value="LRR_R13L4/SHOC2-like"/>
</dbReference>
<dbReference type="SMART" id="SM00369">
    <property type="entry name" value="LRR_TYP"/>
    <property type="match status" value="11"/>
</dbReference>
<evidence type="ECO:0000256" key="7">
    <source>
        <dbReference type="ARBA" id="ARBA00022737"/>
    </source>
</evidence>
<keyword evidence="11" id="KW-0325">Glycoprotein</keyword>
<keyword evidence="8 13" id="KW-1133">Transmembrane helix</keyword>
<dbReference type="Pfam" id="PF13855">
    <property type="entry name" value="LRR_8"/>
    <property type="match status" value="2"/>
</dbReference>
<evidence type="ECO:0000259" key="15">
    <source>
        <dbReference type="Pfam" id="PF23598"/>
    </source>
</evidence>
<keyword evidence="6" id="KW-0732">Signal</keyword>
<evidence type="ECO:0000256" key="5">
    <source>
        <dbReference type="ARBA" id="ARBA00022692"/>
    </source>
</evidence>
<comment type="similarity">
    <text evidence="2">Belongs to the RLP family.</text>
</comment>
<keyword evidence="5 13" id="KW-0812">Transmembrane</keyword>
<dbReference type="SUPFAM" id="SSF52058">
    <property type="entry name" value="L domain-like"/>
    <property type="match status" value="3"/>
</dbReference>
<evidence type="ECO:0000256" key="2">
    <source>
        <dbReference type="ARBA" id="ARBA00009592"/>
    </source>
</evidence>
<sequence length="1260" mass="142383">MGVNNMNHLQAKPFAAKWRVNLIRYYDLMEELWGADCATGHMARTACQARRNISTQSLKVDLNDDVDYILEEQSFDPGFDTTYRSPPHMDSYSPSDSTQSVSSATSGGTGGTSSSQGTKRKSPMVDVMDAHFDKLTTKLDVFTDYLGQGNALTQKLFDIGERQVLAIERRNEIINKQVNVMRQTSTFQHSESDIWDMYGLRFNTYKKNNFEGEKRKTSCHLRGRRSSEATINRRCIKSDTGTLCIPSERETLLKLKRDLSDPSNRLSSWNNASENSNCCEWVGVVCNNVTAHVAELHLNTAPYISDDYLFDEGLFDEYFEAFRRSELGGKINPCLADLKHLNYLDLSWNLFRGQGMPVFLWTMTSLTHMDLSYSGFYGKIPPQIGNLSNLVYLDLRQAAYGSIIPSQIGNLSDLRHLTLEGRGSGFAENVDWLPRLSKLEYLFLEGATLSEAWIHAFHALPSLTNLNLIDCLLPLCYSQPSLLNFSSLLTLDVSFANYSFVPKWIFGLTKLVSLRLIDNNIQGPILDDIQNLTLLQNLDLSENSFTSSIPVFLGNLTSLVELDLSGNQLEGAIPTFLGNLTLLVELDLSYNQLEGKIPTSLNNLCNLRKINFSYLKLNQQINEILQILSNGLIILLVRSSQVSGNLTNQIGDFNNIVALDFSNNSIDGSLPKSFKKLSSLKYLNLSNNQFSGNPFDSLRSLSSLSHLSIDDNHFQGVVKEDDFASFTSLTEFYAGGNNFTLKVGHNWHLSSKLTWLDMKEWQLGPNFPSWIQSQNKLKYLEMSNAGIFDSIPIWFWETSSDAYFVNLSHNHIHGELGTTLRHPISIMNVHLSKNHLRGKLPHLSENVVWLDLSSNSFSGSMNDFLCKNQDMNHLNVLNLASNNLSGEIPDCWMKWLCLVDINLQSNHFFGKIPPSMGFLFELQSLQVRNNSLSGIFSTSFKNNRELMFLDFGENNLSGTIPLWVGERFIKLRILCLRSNNFSGHIPNKICDMSHLQVLDLAHNNLSGNIPNCLNHLNAMTLMNRSTTLIIYTSSYPSRTKYLDSELASALLWLKGRVDEYKTILGLVTNIDLSNNKLSGEIPTGITNLNGLIFLNLSHNQLTGHIPYSIGDMRSLTSIDFSRNQLFGEIPPTISKLSFLNMLDLSNNHLKGKIPTGTQLQTFDASSFVGNNLCGPPLTVNCSSNGKIRSYYHKHKGSHRQNVKWFFVSMTFGFIVGFWIVVGPLFICRSWRYAYYDFLDERKTRKREIRRYDVIVRSGLD</sequence>
<dbReference type="AlphaFoldDB" id="A0ABD1MG43"/>
<feature type="region of interest" description="Disordered" evidence="12">
    <location>
        <begin position="77"/>
        <end position="123"/>
    </location>
</feature>
<dbReference type="Proteomes" id="UP001603857">
    <property type="component" value="Unassembled WGS sequence"/>
</dbReference>
<dbReference type="Pfam" id="PF08263">
    <property type="entry name" value="LRRNT_2"/>
    <property type="match status" value="1"/>
</dbReference>
<feature type="compositionally biased region" description="Low complexity" evidence="12">
    <location>
        <begin position="91"/>
        <end position="117"/>
    </location>
</feature>
<keyword evidence="7" id="KW-0677">Repeat</keyword>
<evidence type="ECO:0000256" key="1">
    <source>
        <dbReference type="ARBA" id="ARBA00004251"/>
    </source>
</evidence>
<dbReference type="FunFam" id="3.80.10.10:FF:000041">
    <property type="entry name" value="LRR receptor-like serine/threonine-protein kinase ERECTA"/>
    <property type="match status" value="1"/>
</dbReference>
<dbReference type="InterPro" id="IPR046956">
    <property type="entry name" value="RLP23-like"/>
</dbReference>
<feature type="transmembrane region" description="Helical" evidence="13">
    <location>
        <begin position="1204"/>
        <end position="1226"/>
    </location>
</feature>
<dbReference type="Gene3D" id="3.80.10.10">
    <property type="entry name" value="Ribonuclease Inhibitor"/>
    <property type="match status" value="3"/>
</dbReference>
<evidence type="ECO:0000256" key="6">
    <source>
        <dbReference type="ARBA" id="ARBA00022729"/>
    </source>
</evidence>
<evidence type="ECO:0000313" key="17">
    <source>
        <dbReference type="Proteomes" id="UP001603857"/>
    </source>
</evidence>
<accession>A0ABD1MG43</accession>
<reference evidence="16 17" key="1">
    <citation type="submission" date="2024-08" db="EMBL/GenBank/DDBJ databases">
        <title>Insights into the chromosomal genome structure of Flemingia macrophylla.</title>
        <authorList>
            <person name="Ding Y."/>
            <person name="Zhao Y."/>
            <person name="Bi W."/>
            <person name="Wu M."/>
            <person name="Zhao G."/>
            <person name="Gong Y."/>
            <person name="Li W."/>
            <person name="Zhang P."/>
        </authorList>
    </citation>
    <scope>NUCLEOTIDE SEQUENCE [LARGE SCALE GENOMIC DNA]</scope>
    <source>
        <strain evidence="16">DYQJB</strain>
        <tissue evidence="16">Leaf</tissue>
    </source>
</reference>
<gene>
    <name evidence="16" type="ORF">Fmac_015939</name>
</gene>
<dbReference type="PROSITE" id="PS51450">
    <property type="entry name" value="LRR"/>
    <property type="match status" value="1"/>
</dbReference>
<evidence type="ECO:0000313" key="16">
    <source>
        <dbReference type="EMBL" id="KAL2334726.1"/>
    </source>
</evidence>
<evidence type="ECO:0000256" key="3">
    <source>
        <dbReference type="ARBA" id="ARBA00022475"/>
    </source>
</evidence>
<name>A0ABD1MG43_9FABA</name>
<dbReference type="PANTHER" id="PTHR48063:SF63">
    <property type="entry name" value="LEUCINE-RICH RECEPTOR-LIKE KINASE FAMILY PROTEIN"/>
    <property type="match status" value="1"/>
</dbReference>
<feature type="domain" description="Disease resistance R13L4/SHOC-2-like LRR" evidence="15">
    <location>
        <begin position="335"/>
        <end position="516"/>
    </location>
</feature>
<evidence type="ECO:0000259" key="14">
    <source>
        <dbReference type="Pfam" id="PF08263"/>
    </source>
</evidence>
<dbReference type="InterPro" id="IPR003591">
    <property type="entry name" value="Leu-rich_rpt_typical-subtyp"/>
</dbReference>
<dbReference type="InterPro" id="IPR001611">
    <property type="entry name" value="Leu-rich_rpt"/>
</dbReference>
<dbReference type="SUPFAM" id="SSF52047">
    <property type="entry name" value="RNI-like"/>
    <property type="match status" value="1"/>
</dbReference>
<dbReference type="InterPro" id="IPR032675">
    <property type="entry name" value="LRR_dom_sf"/>
</dbReference>
<evidence type="ECO:0000256" key="8">
    <source>
        <dbReference type="ARBA" id="ARBA00022989"/>
    </source>
</evidence>
<comment type="subcellular location">
    <subcellularLocation>
        <location evidence="1">Cell membrane</location>
        <topology evidence="1">Single-pass type I membrane protein</topology>
    </subcellularLocation>
</comment>
<keyword evidence="10" id="KW-0675">Receptor</keyword>
<keyword evidence="17" id="KW-1185">Reference proteome</keyword>
<protein>
    <recommendedName>
        <fullName evidence="18">Leucine-rich repeat-containing N-terminal plant-type domain-containing protein</fullName>
    </recommendedName>
</protein>
<feature type="domain" description="Leucine-rich repeat-containing N-terminal plant-type" evidence="14">
    <location>
        <begin position="246"/>
        <end position="287"/>
    </location>
</feature>
<proteinExistence type="inferred from homology"/>
<keyword evidence="9 13" id="KW-0472">Membrane</keyword>
<dbReference type="InterPro" id="IPR013210">
    <property type="entry name" value="LRR_N_plant-typ"/>
</dbReference>
<evidence type="ECO:0000256" key="12">
    <source>
        <dbReference type="SAM" id="MobiDB-lite"/>
    </source>
</evidence>
<evidence type="ECO:0000256" key="11">
    <source>
        <dbReference type="ARBA" id="ARBA00023180"/>
    </source>
</evidence>
<evidence type="ECO:0000256" key="10">
    <source>
        <dbReference type="ARBA" id="ARBA00023170"/>
    </source>
</evidence>
<dbReference type="Pfam" id="PF00560">
    <property type="entry name" value="LRR_1"/>
    <property type="match status" value="6"/>
</dbReference>
<dbReference type="Pfam" id="PF23598">
    <property type="entry name" value="LRR_14"/>
    <property type="match status" value="1"/>
</dbReference>
<evidence type="ECO:0000256" key="9">
    <source>
        <dbReference type="ARBA" id="ARBA00023136"/>
    </source>
</evidence>
<evidence type="ECO:0008006" key="18">
    <source>
        <dbReference type="Google" id="ProtNLM"/>
    </source>
</evidence>